<evidence type="ECO:0000313" key="2">
    <source>
        <dbReference type="EMBL" id="GAX13367.1"/>
    </source>
</evidence>
<dbReference type="AlphaFoldDB" id="A0A1Z5JH83"/>
<feature type="transmembrane region" description="Helical" evidence="1">
    <location>
        <begin position="203"/>
        <end position="222"/>
    </location>
</feature>
<dbReference type="Gene3D" id="3.90.1720.10">
    <property type="entry name" value="endopeptidase domain like (from Nostoc punctiforme)"/>
    <property type="match status" value="1"/>
</dbReference>
<dbReference type="OrthoDB" id="43511at2759"/>
<protein>
    <submittedName>
        <fullName evidence="2">Uncharacterized protein</fullName>
    </submittedName>
</protein>
<reference evidence="2 3" key="1">
    <citation type="journal article" date="2015" name="Plant Cell">
        <title>Oil accumulation by the oleaginous diatom Fistulifera solaris as revealed by the genome and transcriptome.</title>
        <authorList>
            <person name="Tanaka T."/>
            <person name="Maeda Y."/>
            <person name="Veluchamy A."/>
            <person name="Tanaka M."/>
            <person name="Abida H."/>
            <person name="Marechal E."/>
            <person name="Bowler C."/>
            <person name="Muto M."/>
            <person name="Sunaga Y."/>
            <person name="Tanaka M."/>
            <person name="Yoshino T."/>
            <person name="Taniguchi T."/>
            <person name="Fukuda Y."/>
            <person name="Nemoto M."/>
            <person name="Matsumoto M."/>
            <person name="Wong P.S."/>
            <person name="Aburatani S."/>
            <person name="Fujibuchi W."/>
        </authorList>
    </citation>
    <scope>NUCLEOTIDE SEQUENCE [LARGE SCALE GENOMIC DNA]</scope>
    <source>
        <strain evidence="2 3">JPCC DA0580</strain>
    </source>
</reference>
<dbReference type="Proteomes" id="UP000198406">
    <property type="component" value="Unassembled WGS sequence"/>
</dbReference>
<accession>A0A1Z5JH83</accession>
<keyword evidence="3" id="KW-1185">Reference proteome</keyword>
<keyword evidence="1" id="KW-0812">Transmembrane</keyword>
<dbReference type="PANTHER" id="PTHR46137">
    <property type="entry name" value="OS05G0310600 PROTEIN"/>
    <property type="match status" value="1"/>
</dbReference>
<evidence type="ECO:0000313" key="3">
    <source>
        <dbReference type="Proteomes" id="UP000198406"/>
    </source>
</evidence>
<dbReference type="InParanoid" id="A0A1Z5JH83"/>
<comment type="caution">
    <text evidence="2">The sequence shown here is derived from an EMBL/GenBank/DDBJ whole genome shotgun (WGS) entry which is preliminary data.</text>
</comment>
<feature type="transmembrane region" description="Helical" evidence="1">
    <location>
        <begin position="166"/>
        <end position="183"/>
    </location>
</feature>
<sequence>MHCKAGVLDYQHHGILLDIRKTTQDGVILKIADFTNNSNTIALPTSLTSSSLSQLSLPRDSKEHDAVEIRGLRVSEFASEEWHVVEYGAPTDLCQAAPPGTRTSAFCDCRRVVLARVDFLVKNPHVLPEYELLEANCECVAVWCKTGVWATTQVASVLLDAAVKKAGVALAATGIAAALPITVPAEGLRGVAGLTTQVSLLATAPWIPIVGVLAVGATALLLQSSNNKWRDRTNFFESEISRIYRGNYIAAMVAQNKDIFDKLRCYLVSGECETKRPNFRALY</sequence>
<organism evidence="2 3">
    <name type="scientific">Fistulifera solaris</name>
    <name type="common">Oleaginous diatom</name>
    <dbReference type="NCBI Taxonomy" id="1519565"/>
    <lineage>
        <taxon>Eukaryota</taxon>
        <taxon>Sar</taxon>
        <taxon>Stramenopiles</taxon>
        <taxon>Ochrophyta</taxon>
        <taxon>Bacillariophyta</taxon>
        <taxon>Bacillariophyceae</taxon>
        <taxon>Bacillariophycidae</taxon>
        <taxon>Naviculales</taxon>
        <taxon>Naviculaceae</taxon>
        <taxon>Fistulifera</taxon>
    </lineage>
</organism>
<keyword evidence="1" id="KW-1133">Transmembrane helix</keyword>
<dbReference type="PANTHER" id="PTHR46137:SF3">
    <property type="entry name" value="OS05G0310600 PROTEIN"/>
    <property type="match status" value="1"/>
</dbReference>
<proteinExistence type="predicted"/>
<keyword evidence="1" id="KW-0472">Membrane</keyword>
<name>A0A1Z5JH83_FISSO</name>
<gene>
    <name evidence="2" type="ORF">FisN_17Hh311</name>
</gene>
<evidence type="ECO:0000256" key="1">
    <source>
        <dbReference type="SAM" id="Phobius"/>
    </source>
</evidence>
<dbReference type="EMBL" id="BDSP01000061">
    <property type="protein sequence ID" value="GAX13367.1"/>
    <property type="molecule type" value="Genomic_DNA"/>
</dbReference>